<dbReference type="InterPro" id="IPR053134">
    <property type="entry name" value="RNA-dir_DNA_polymerase"/>
</dbReference>
<dbReference type="PANTHER" id="PTHR24559">
    <property type="entry name" value="TRANSPOSON TY3-I GAG-POL POLYPROTEIN"/>
    <property type="match status" value="1"/>
</dbReference>
<dbReference type="InterPro" id="IPR036397">
    <property type="entry name" value="RNaseH_sf"/>
</dbReference>
<dbReference type="InterPro" id="IPR041588">
    <property type="entry name" value="Integrase_H2C2"/>
</dbReference>
<dbReference type="OrthoDB" id="1938712at2759"/>
<accession>A0A5B6VAD7</accession>
<sequence>MYGHYEFLVMPFGLTDAPAVFMDLMNQIFRPYLNIFVVVFIDDILIYSRDESEHVKRLRIVLQTLRDKQLFAKFNKSEFWLREVGFFGHIVLAEDVKFEWLKKCQQSFDQLKALLTKVPVLVQPESGKEFVIYSDVPLNGLGCAFMQEGKVIAYAFRQVCIPRDPELIQKILNQAHSGCLSVHSGSTKMYNDLKQLYWWSGLPLSPEKKDAIWIVVDQLTKSTHFILVRTDYSLDKLADLYIFEIVRLYGVPVSIISDRYMRFTLRFWKKFQEALGTRSDPSHIISPTDIEIQPNMTYNEEPIRISAR</sequence>
<dbReference type="Pfam" id="PF17921">
    <property type="entry name" value="Integrase_H2C2"/>
    <property type="match status" value="1"/>
</dbReference>
<dbReference type="CDD" id="cd01647">
    <property type="entry name" value="RT_LTR"/>
    <property type="match status" value="1"/>
</dbReference>
<dbReference type="SUPFAM" id="SSF56672">
    <property type="entry name" value="DNA/RNA polymerases"/>
    <property type="match status" value="1"/>
</dbReference>
<dbReference type="Proteomes" id="UP000325315">
    <property type="component" value="Unassembled WGS sequence"/>
</dbReference>
<dbReference type="GO" id="GO:0003676">
    <property type="term" value="F:nucleic acid binding"/>
    <property type="evidence" value="ECO:0007669"/>
    <property type="project" value="InterPro"/>
</dbReference>
<dbReference type="Gene3D" id="3.30.420.10">
    <property type="entry name" value="Ribonuclease H-like superfamily/Ribonuclease H"/>
    <property type="match status" value="1"/>
</dbReference>
<dbReference type="SUPFAM" id="SSF53098">
    <property type="entry name" value="Ribonuclease H-like"/>
    <property type="match status" value="1"/>
</dbReference>
<gene>
    <name evidence="2" type="ORF">EPI10_001069</name>
</gene>
<dbReference type="InterPro" id="IPR012337">
    <property type="entry name" value="RNaseH-like_sf"/>
</dbReference>
<reference evidence="3" key="1">
    <citation type="journal article" date="2019" name="Plant Biotechnol. J.">
        <title>Genome sequencing of the Australian wild diploid species Gossypium australe highlights disease resistance and delayed gland morphogenesis.</title>
        <authorList>
            <person name="Cai Y."/>
            <person name="Cai X."/>
            <person name="Wang Q."/>
            <person name="Wang P."/>
            <person name="Zhang Y."/>
            <person name="Cai C."/>
            <person name="Xu Y."/>
            <person name="Wang K."/>
            <person name="Zhou Z."/>
            <person name="Wang C."/>
            <person name="Geng S."/>
            <person name="Li B."/>
            <person name="Dong Q."/>
            <person name="Hou Y."/>
            <person name="Wang H."/>
            <person name="Ai P."/>
            <person name="Liu Z."/>
            <person name="Yi F."/>
            <person name="Sun M."/>
            <person name="An G."/>
            <person name="Cheng J."/>
            <person name="Zhang Y."/>
            <person name="Shi Q."/>
            <person name="Xie Y."/>
            <person name="Shi X."/>
            <person name="Chang Y."/>
            <person name="Huang F."/>
            <person name="Chen Y."/>
            <person name="Hong S."/>
            <person name="Mi L."/>
            <person name="Sun Q."/>
            <person name="Zhang L."/>
            <person name="Zhou B."/>
            <person name="Peng R."/>
            <person name="Zhang X."/>
            <person name="Liu F."/>
        </authorList>
    </citation>
    <scope>NUCLEOTIDE SEQUENCE [LARGE SCALE GENOMIC DNA]</scope>
    <source>
        <strain evidence="3">cv. PA1801</strain>
    </source>
</reference>
<evidence type="ECO:0000313" key="2">
    <source>
        <dbReference type="EMBL" id="KAA3465936.1"/>
    </source>
</evidence>
<evidence type="ECO:0000313" key="3">
    <source>
        <dbReference type="Proteomes" id="UP000325315"/>
    </source>
</evidence>
<dbReference type="InterPro" id="IPR043128">
    <property type="entry name" value="Rev_trsase/Diguanyl_cyclase"/>
</dbReference>
<protein>
    <submittedName>
        <fullName evidence="2">DNA/RNA polymerases superfamily protein</fullName>
    </submittedName>
</protein>
<organism evidence="2 3">
    <name type="scientific">Gossypium australe</name>
    <dbReference type="NCBI Taxonomy" id="47621"/>
    <lineage>
        <taxon>Eukaryota</taxon>
        <taxon>Viridiplantae</taxon>
        <taxon>Streptophyta</taxon>
        <taxon>Embryophyta</taxon>
        <taxon>Tracheophyta</taxon>
        <taxon>Spermatophyta</taxon>
        <taxon>Magnoliopsida</taxon>
        <taxon>eudicotyledons</taxon>
        <taxon>Gunneridae</taxon>
        <taxon>Pentapetalae</taxon>
        <taxon>rosids</taxon>
        <taxon>malvids</taxon>
        <taxon>Malvales</taxon>
        <taxon>Malvaceae</taxon>
        <taxon>Malvoideae</taxon>
        <taxon>Gossypium</taxon>
    </lineage>
</organism>
<dbReference type="InterPro" id="IPR000477">
    <property type="entry name" value="RT_dom"/>
</dbReference>
<feature type="domain" description="Reverse transcriptase" evidence="1">
    <location>
        <begin position="1"/>
        <end position="91"/>
    </location>
</feature>
<keyword evidence="3" id="KW-1185">Reference proteome</keyword>
<dbReference type="PROSITE" id="PS50878">
    <property type="entry name" value="RT_POL"/>
    <property type="match status" value="1"/>
</dbReference>
<dbReference type="Pfam" id="PF00078">
    <property type="entry name" value="RVT_1"/>
    <property type="match status" value="1"/>
</dbReference>
<dbReference type="PANTHER" id="PTHR24559:SF444">
    <property type="entry name" value="REVERSE TRANSCRIPTASE DOMAIN-CONTAINING PROTEIN"/>
    <property type="match status" value="1"/>
</dbReference>
<proteinExistence type="predicted"/>
<dbReference type="FunFam" id="3.30.70.270:FF:000003">
    <property type="entry name" value="Transposon Ty3-G Gag-Pol polyprotein"/>
    <property type="match status" value="1"/>
</dbReference>
<name>A0A5B6VAD7_9ROSI</name>
<dbReference type="InterPro" id="IPR043502">
    <property type="entry name" value="DNA/RNA_pol_sf"/>
</dbReference>
<dbReference type="AlphaFoldDB" id="A0A5B6VAD7"/>
<dbReference type="Gene3D" id="3.30.70.270">
    <property type="match status" value="1"/>
</dbReference>
<dbReference type="Pfam" id="PF17919">
    <property type="entry name" value="RT_RNaseH_2"/>
    <property type="match status" value="1"/>
</dbReference>
<comment type="caution">
    <text evidence="2">The sequence shown here is derived from an EMBL/GenBank/DDBJ whole genome shotgun (WGS) entry which is preliminary data.</text>
</comment>
<evidence type="ECO:0000259" key="1">
    <source>
        <dbReference type="PROSITE" id="PS50878"/>
    </source>
</evidence>
<dbReference type="InterPro" id="IPR041577">
    <property type="entry name" value="RT_RNaseH_2"/>
</dbReference>
<dbReference type="EMBL" id="SMMG02000007">
    <property type="protein sequence ID" value="KAA3465936.1"/>
    <property type="molecule type" value="Genomic_DNA"/>
</dbReference>